<name>A0A1Q3EIF0_LENED</name>
<organism evidence="3 4">
    <name type="scientific">Lentinula edodes</name>
    <name type="common">Shiitake mushroom</name>
    <name type="synonym">Lentinus edodes</name>
    <dbReference type="NCBI Taxonomy" id="5353"/>
    <lineage>
        <taxon>Eukaryota</taxon>
        <taxon>Fungi</taxon>
        <taxon>Dikarya</taxon>
        <taxon>Basidiomycota</taxon>
        <taxon>Agaricomycotina</taxon>
        <taxon>Agaricomycetes</taxon>
        <taxon>Agaricomycetidae</taxon>
        <taxon>Agaricales</taxon>
        <taxon>Marasmiineae</taxon>
        <taxon>Omphalotaceae</taxon>
        <taxon>Lentinula</taxon>
    </lineage>
</organism>
<dbReference type="PROSITE" id="PS50013">
    <property type="entry name" value="CHROMO_2"/>
    <property type="match status" value="1"/>
</dbReference>
<dbReference type="Proteomes" id="UP000188533">
    <property type="component" value="Unassembled WGS sequence"/>
</dbReference>
<evidence type="ECO:0000259" key="2">
    <source>
        <dbReference type="PROSITE" id="PS50013"/>
    </source>
</evidence>
<feature type="compositionally biased region" description="Basic and acidic residues" evidence="1">
    <location>
        <begin position="141"/>
        <end position="163"/>
    </location>
</feature>
<dbReference type="EMBL" id="BDGU01000370">
    <property type="protein sequence ID" value="GAW06970.1"/>
    <property type="molecule type" value="Genomic_DNA"/>
</dbReference>
<evidence type="ECO:0000313" key="3">
    <source>
        <dbReference type="EMBL" id="GAW06970.1"/>
    </source>
</evidence>
<dbReference type="AlphaFoldDB" id="A0A1Q3EIF0"/>
<gene>
    <name evidence="3" type="ORF">LENED_008929</name>
</gene>
<reference evidence="3 4" key="1">
    <citation type="submission" date="2016-08" db="EMBL/GenBank/DDBJ databases">
        <authorList>
            <consortium name="Lentinula edodes genome sequencing consortium"/>
            <person name="Sakamoto Y."/>
            <person name="Nakade K."/>
            <person name="Sato S."/>
            <person name="Yoshida Y."/>
            <person name="Miyazaki K."/>
            <person name="Natsume S."/>
            <person name="Konno N."/>
        </authorList>
    </citation>
    <scope>NUCLEOTIDE SEQUENCE [LARGE SCALE GENOMIC DNA]</scope>
    <source>
        <strain evidence="3 4">NBRC 111202</strain>
    </source>
</reference>
<dbReference type="InterPro" id="IPR056924">
    <property type="entry name" value="SH3_Tf2-1"/>
</dbReference>
<proteinExistence type="predicted"/>
<reference evidence="3 4" key="2">
    <citation type="submission" date="2017-02" db="EMBL/GenBank/DDBJ databases">
        <title>A genome survey and senescence transcriptome analysis in Lentinula edodes.</title>
        <authorList>
            <person name="Sakamoto Y."/>
            <person name="Nakade K."/>
            <person name="Sato S."/>
            <person name="Yoshida Y."/>
            <person name="Miyazaki K."/>
            <person name="Natsume S."/>
            <person name="Konno N."/>
        </authorList>
    </citation>
    <scope>NUCLEOTIDE SEQUENCE [LARGE SCALE GENOMIC DNA]</scope>
    <source>
        <strain evidence="3 4">NBRC 111202</strain>
    </source>
</reference>
<dbReference type="SMART" id="SM00298">
    <property type="entry name" value="CHROMO"/>
    <property type="match status" value="1"/>
</dbReference>
<dbReference type="InterPro" id="IPR016197">
    <property type="entry name" value="Chromo-like_dom_sf"/>
</dbReference>
<keyword evidence="4" id="KW-1185">Reference proteome</keyword>
<dbReference type="Pfam" id="PF24626">
    <property type="entry name" value="SH3_Tf2-1"/>
    <property type="match status" value="1"/>
</dbReference>
<evidence type="ECO:0000313" key="4">
    <source>
        <dbReference type="Proteomes" id="UP000188533"/>
    </source>
</evidence>
<dbReference type="InterPro" id="IPR000953">
    <property type="entry name" value="Chromo/chromo_shadow_dom"/>
</dbReference>
<dbReference type="Pfam" id="PF00385">
    <property type="entry name" value="Chromo"/>
    <property type="match status" value="1"/>
</dbReference>
<dbReference type="CDD" id="cd00024">
    <property type="entry name" value="CD_CSD"/>
    <property type="match status" value="1"/>
</dbReference>
<evidence type="ECO:0000256" key="1">
    <source>
        <dbReference type="SAM" id="MobiDB-lite"/>
    </source>
</evidence>
<feature type="region of interest" description="Disordered" evidence="1">
    <location>
        <begin position="141"/>
        <end position="179"/>
    </location>
</feature>
<dbReference type="InterPro" id="IPR023780">
    <property type="entry name" value="Chromo_domain"/>
</dbReference>
<feature type="compositionally biased region" description="Low complexity" evidence="1">
    <location>
        <begin position="167"/>
        <end position="179"/>
    </location>
</feature>
<feature type="domain" description="Chromo" evidence="2">
    <location>
        <begin position="69"/>
        <end position="131"/>
    </location>
</feature>
<dbReference type="Gene3D" id="2.40.50.40">
    <property type="match status" value="1"/>
</dbReference>
<sequence length="179" mass="21246">MKKLDHKWTGPYSILSQVGSHAYRLDLPGDLHKIHNVFHVDRLKPHFHDKFKQQNSLPPPIFVKGRTEHFVESILDLKPIKGRPREVEYLVKWEGYSEEFNSWVGWEEMAGSVELLRNWHEKHPRKHQPLQDHWVSLEREALEDKEETREEKGEHWSRGDAKRVTRKTSTTTLTKANDD</sequence>
<dbReference type="STRING" id="5353.A0A1Q3EIF0"/>
<comment type="caution">
    <text evidence="3">The sequence shown here is derived from an EMBL/GenBank/DDBJ whole genome shotgun (WGS) entry which is preliminary data.</text>
</comment>
<accession>A0A1Q3EIF0</accession>
<dbReference type="SUPFAM" id="SSF54160">
    <property type="entry name" value="Chromo domain-like"/>
    <property type="match status" value="1"/>
</dbReference>
<protein>
    <submittedName>
        <fullName evidence="3">Retrotransposable element Tf2 155 kDa protein type 1</fullName>
    </submittedName>
</protein>
<dbReference type="GO" id="GO:0006338">
    <property type="term" value="P:chromatin remodeling"/>
    <property type="evidence" value="ECO:0007669"/>
    <property type="project" value="UniProtKB-ARBA"/>
</dbReference>